<evidence type="ECO:0000256" key="3">
    <source>
        <dbReference type="ARBA" id="ARBA00022763"/>
    </source>
</evidence>
<dbReference type="AlphaFoldDB" id="A0A0C2D3A9"/>
<dbReference type="GO" id="GO:0005634">
    <property type="term" value="C:nucleus"/>
    <property type="evidence" value="ECO:0007669"/>
    <property type="project" value="UniProtKB-SubCell"/>
</dbReference>
<dbReference type="PANTHER" id="PTHR16140">
    <property type="entry name" value="NON-STRUCTURAL MAINTENANCE OF CHROMOSOMES ELEMENT 4"/>
    <property type="match status" value="1"/>
</dbReference>
<comment type="subcellular location">
    <subcellularLocation>
        <location evidence="1 7">Nucleus</location>
    </subcellularLocation>
</comment>
<dbReference type="EMBL" id="KN728363">
    <property type="protein sequence ID" value="KIH63908.1"/>
    <property type="molecule type" value="Genomic_DNA"/>
</dbReference>
<keyword evidence="11" id="KW-1185">Reference proteome</keyword>
<keyword evidence="4 7" id="KW-0233">DNA recombination</keyword>
<gene>
    <name evidence="10" type="ORF">ANCDUO_05788</name>
</gene>
<name>A0A0C2D3A9_9BILA</name>
<keyword evidence="5 7" id="KW-0234">DNA repair</keyword>
<feature type="domain" description="Non-structural maintenance of chromosome element 4 C-terminal" evidence="9">
    <location>
        <begin position="153"/>
        <end position="240"/>
    </location>
</feature>
<accession>A0A0C2D3A9</accession>
<dbReference type="Pfam" id="PF08743">
    <property type="entry name" value="Nse4_C"/>
    <property type="match status" value="1"/>
</dbReference>
<proteinExistence type="inferred from homology"/>
<evidence type="ECO:0000256" key="7">
    <source>
        <dbReference type="RuleBase" id="RU365071"/>
    </source>
</evidence>
<comment type="similarity">
    <text evidence="2 7">Belongs to the NSE4 family.</text>
</comment>
<dbReference type="InterPro" id="IPR014854">
    <property type="entry name" value="Nse4_C"/>
</dbReference>
<evidence type="ECO:0000259" key="9">
    <source>
        <dbReference type="Pfam" id="PF08743"/>
    </source>
</evidence>
<evidence type="ECO:0000256" key="8">
    <source>
        <dbReference type="SAM" id="MobiDB-lite"/>
    </source>
</evidence>
<dbReference type="GO" id="GO:0030915">
    <property type="term" value="C:Smc5-Smc6 complex"/>
    <property type="evidence" value="ECO:0007669"/>
    <property type="project" value="UniProtKB-UniRule"/>
</dbReference>
<feature type="compositionally biased region" description="Polar residues" evidence="8">
    <location>
        <begin position="117"/>
        <end position="133"/>
    </location>
</feature>
<dbReference type="GO" id="GO:0006310">
    <property type="term" value="P:DNA recombination"/>
    <property type="evidence" value="ECO:0007669"/>
    <property type="project" value="UniProtKB-UniRule"/>
</dbReference>
<dbReference type="InterPro" id="IPR027786">
    <property type="entry name" value="Nse4/EID"/>
</dbReference>
<comment type="subunit">
    <text evidence="7">Component of the SMC5-SMC6 complex.</text>
</comment>
<evidence type="ECO:0000313" key="11">
    <source>
        <dbReference type="Proteomes" id="UP000054047"/>
    </source>
</evidence>
<dbReference type="OrthoDB" id="361242at2759"/>
<dbReference type="Proteomes" id="UP000054047">
    <property type="component" value="Unassembled WGS sequence"/>
</dbReference>
<dbReference type="PANTHER" id="PTHR16140:SF0">
    <property type="entry name" value="NON-STRUCTURAL MAINTENANCE OF CHROMOSOMES ELEMENT 4"/>
    <property type="match status" value="1"/>
</dbReference>
<evidence type="ECO:0000313" key="10">
    <source>
        <dbReference type="EMBL" id="KIH63908.1"/>
    </source>
</evidence>
<dbReference type="GO" id="GO:0006281">
    <property type="term" value="P:DNA repair"/>
    <property type="evidence" value="ECO:0007669"/>
    <property type="project" value="UniProtKB-UniRule"/>
</dbReference>
<feature type="compositionally biased region" description="Basic and acidic residues" evidence="8">
    <location>
        <begin position="103"/>
        <end position="116"/>
    </location>
</feature>
<keyword evidence="6 7" id="KW-0539">Nucleus</keyword>
<feature type="region of interest" description="Disordered" evidence="8">
    <location>
        <begin position="93"/>
        <end position="133"/>
    </location>
</feature>
<reference evidence="10 11" key="1">
    <citation type="submission" date="2013-12" db="EMBL/GenBank/DDBJ databases">
        <title>Draft genome of the parsitic nematode Ancylostoma duodenale.</title>
        <authorList>
            <person name="Mitreva M."/>
        </authorList>
    </citation>
    <scope>NUCLEOTIDE SEQUENCE [LARGE SCALE GENOMIC DNA]</scope>
    <source>
        <strain evidence="10 11">Zhejiang</strain>
    </source>
</reference>
<sequence>MRWFIGESATDAKENAELIVNLGKSLDDVDRSYRSVGAGGKELAADADTLLSMAKVLMSQMQSFQSTNAERTVTAASFADALTLYLASASTTTASNVDGDDNPLLKEGEEFDRERSPGSSVSTQSYQARRSTTSKLDKVRKSLKRAWKETSSVDFYSFVIDPTDFAKTVENMFYVSFLVKDGRVRLAVGETGLPVLLHVSSEERERLHVDDRSVAETHQAIFSFNYDMWEAMVEALNTAKAASSQNTQSA</sequence>
<evidence type="ECO:0000256" key="5">
    <source>
        <dbReference type="ARBA" id="ARBA00023204"/>
    </source>
</evidence>
<evidence type="ECO:0000256" key="4">
    <source>
        <dbReference type="ARBA" id="ARBA00023172"/>
    </source>
</evidence>
<organism evidence="10 11">
    <name type="scientific">Ancylostoma duodenale</name>
    <dbReference type="NCBI Taxonomy" id="51022"/>
    <lineage>
        <taxon>Eukaryota</taxon>
        <taxon>Metazoa</taxon>
        <taxon>Ecdysozoa</taxon>
        <taxon>Nematoda</taxon>
        <taxon>Chromadorea</taxon>
        <taxon>Rhabditida</taxon>
        <taxon>Rhabditina</taxon>
        <taxon>Rhabditomorpha</taxon>
        <taxon>Strongyloidea</taxon>
        <taxon>Ancylostomatidae</taxon>
        <taxon>Ancylostomatinae</taxon>
        <taxon>Ancylostoma</taxon>
    </lineage>
</organism>
<keyword evidence="3 7" id="KW-0227">DNA damage</keyword>
<evidence type="ECO:0000256" key="1">
    <source>
        <dbReference type="ARBA" id="ARBA00004123"/>
    </source>
</evidence>
<evidence type="ECO:0000256" key="2">
    <source>
        <dbReference type="ARBA" id="ARBA00008997"/>
    </source>
</evidence>
<comment type="function">
    <text evidence="7">Component of the SMC5-SMC6 complex, that promotes sister chromatid alignment after DNA damage and facilitates double-stranded DNA breaks (DSBs) repair via homologous recombination between sister chromatids.</text>
</comment>
<evidence type="ECO:0000256" key="6">
    <source>
        <dbReference type="ARBA" id="ARBA00023242"/>
    </source>
</evidence>
<protein>
    <recommendedName>
        <fullName evidence="7">Non-structural maintenance of chromosomes element 4</fullName>
    </recommendedName>
</protein>